<protein>
    <submittedName>
        <fullName evidence="2">Uncharacterized protein</fullName>
    </submittedName>
</protein>
<evidence type="ECO:0000313" key="2">
    <source>
        <dbReference type="EMBL" id="EJK60720.1"/>
    </source>
</evidence>
<sequence length="188" mass="20330">MRVKRSATSSGHGDTHRPVIGGQASLGGCSGVALPSAYQRCVMNKQMSDKEVTTTFGAPPPPNRDCKKSPVIPEIPEEAVFECPPNAGEDHGNESPKLVPEFGMQCLVRFDGGDYYAATITSVSSGIGDGDEHQRPSMRAEEDFWNITQHTSYPDADIVLKPFDTTLGEEEKDLSSELVNIGKSLRFA</sequence>
<name>K0S675_THAOC</name>
<feature type="region of interest" description="Disordered" evidence="1">
    <location>
        <begin position="1"/>
        <end position="22"/>
    </location>
</feature>
<accession>K0S675</accession>
<dbReference type="EMBL" id="AGNL01020753">
    <property type="protein sequence ID" value="EJK60720.1"/>
    <property type="molecule type" value="Genomic_DNA"/>
</dbReference>
<feature type="compositionally biased region" description="Polar residues" evidence="1">
    <location>
        <begin position="1"/>
        <end position="12"/>
    </location>
</feature>
<evidence type="ECO:0000313" key="3">
    <source>
        <dbReference type="Proteomes" id="UP000266841"/>
    </source>
</evidence>
<evidence type="ECO:0000256" key="1">
    <source>
        <dbReference type="SAM" id="MobiDB-lite"/>
    </source>
</evidence>
<comment type="caution">
    <text evidence="2">The sequence shown here is derived from an EMBL/GenBank/DDBJ whole genome shotgun (WGS) entry which is preliminary data.</text>
</comment>
<gene>
    <name evidence="2" type="ORF">THAOC_18877</name>
</gene>
<organism evidence="2 3">
    <name type="scientific">Thalassiosira oceanica</name>
    <name type="common">Marine diatom</name>
    <dbReference type="NCBI Taxonomy" id="159749"/>
    <lineage>
        <taxon>Eukaryota</taxon>
        <taxon>Sar</taxon>
        <taxon>Stramenopiles</taxon>
        <taxon>Ochrophyta</taxon>
        <taxon>Bacillariophyta</taxon>
        <taxon>Coscinodiscophyceae</taxon>
        <taxon>Thalassiosirophycidae</taxon>
        <taxon>Thalassiosirales</taxon>
        <taxon>Thalassiosiraceae</taxon>
        <taxon>Thalassiosira</taxon>
    </lineage>
</organism>
<reference evidence="2 3" key="1">
    <citation type="journal article" date="2012" name="Genome Biol.">
        <title>Genome and low-iron response of an oceanic diatom adapted to chronic iron limitation.</title>
        <authorList>
            <person name="Lommer M."/>
            <person name="Specht M."/>
            <person name="Roy A.S."/>
            <person name="Kraemer L."/>
            <person name="Andreson R."/>
            <person name="Gutowska M.A."/>
            <person name="Wolf J."/>
            <person name="Bergner S.V."/>
            <person name="Schilhabel M.B."/>
            <person name="Klostermeier U.C."/>
            <person name="Beiko R.G."/>
            <person name="Rosenstiel P."/>
            <person name="Hippler M."/>
            <person name="Laroche J."/>
        </authorList>
    </citation>
    <scope>NUCLEOTIDE SEQUENCE [LARGE SCALE GENOMIC DNA]</scope>
    <source>
        <strain evidence="2 3">CCMP1005</strain>
    </source>
</reference>
<keyword evidence="3" id="KW-1185">Reference proteome</keyword>
<dbReference type="PROSITE" id="PS51257">
    <property type="entry name" value="PROKAR_LIPOPROTEIN"/>
    <property type="match status" value="1"/>
</dbReference>
<dbReference type="AlphaFoldDB" id="K0S675"/>
<dbReference type="Proteomes" id="UP000266841">
    <property type="component" value="Unassembled WGS sequence"/>
</dbReference>
<proteinExistence type="predicted"/>